<reference evidence="1" key="1">
    <citation type="submission" date="2021-06" db="EMBL/GenBank/DDBJ databases">
        <authorList>
            <person name="Hodson N. C."/>
            <person name="Mongue J. A."/>
            <person name="Jaron S. K."/>
        </authorList>
    </citation>
    <scope>NUCLEOTIDE SEQUENCE</scope>
</reference>
<proteinExistence type="predicted"/>
<sequence length="74" mass="8540">MTVVYYVVVVISSISLKVAFKNCGSLASRWLKRSANFFEELFIIQENRKKYKSYGTLRDFGQTSLTSLPKKSHE</sequence>
<evidence type="ECO:0000313" key="1">
    <source>
        <dbReference type="EMBL" id="CAG7831118.1"/>
    </source>
</evidence>
<evidence type="ECO:0000313" key="2">
    <source>
        <dbReference type="Proteomes" id="UP000708208"/>
    </source>
</evidence>
<gene>
    <name evidence="1" type="ORF">AFUS01_LOCUS40876</name>
</gene>
<accession>A0A8J2PI35</accession>
<name>A0A8J2PI35_9HEXA</name>
<dbReference type="EMBL" id="CAJVCH010558972">
    <property type="protein sequence ID" value="CAG7831118.1"/>
    <property type="molecule type" value="Genomic_DNA"/>
</dbReference>
<dbReference type="Proteomes" id="UP000708208">
    <property type="component" value="Unassembled WGS sequence"/>
</dbReference>
<comment type="caution">
    <text evidence="1">The sequence shown here is derived from an EMBL/GenBank/DDBJ whole genome shotgun (WGS) entry which is preliminary data.</text>
</comment>
<keyword evidence="2" id="KW-1185">Reference proteome</keyword>
<organism evidence="1 2">
    <name type="scientific">Allacma fusca</name>
    <dbReference type="NCBI Taxonomy" id="39272"/>
    <lineage>
        <taxon>Eukaryota</taxon>
        <taxon>Metazoa</taxon>
        <taxon>Ecdysozoa</taxon>
        <taxon>Arthropoda</taxon>
        <taxon>Hexapoda</taxon>
        <taxon>Collembola</taxon>
        <taxon>Symphypleona</taxon>
        <taxon>Sminthuridae</taxon>
        <taxon>Allacma</taxon>
    </lineage>
</organism>
<protein>
    <submittedName>
        <fullName evidence="1">Uncharacterized protein</fullName>
    </submittedName>
</protein>
<dbReference type="AlphaFoldDB" id="A0A8J2PI35"/>